<dbReference type="RefSeq" id="WP_188972916.1">
    <property type="nucleotide sequence ID" value="NZ_BMKW01000019.1"/>
</dbReference>
<keyword evidence="1" id="KW-0812">Transmembrane</keyword>
<dbReference type="InterPro" id="IPR008621">
    <property type="entry name" value="Cbb3-typ_cyt_oxidase_comp"/>
</dbReference>
<dbReference type="Proteomes" id="UP000661507">
    <property type="component" value="Unassembled WGS sequence"/>
</dbReference>
<dbReference type="Pfam" id="PF05545">
    <property type="entry name" value="FixQ"/>
    <property type="match status" value="1"/>
</dbReference>
<evidence type="ECO:0008006" key="4">
    <source>
        <dbReference type="Google" id="ProtNLM"/>
    </source>
</evidence>
<protein>
    <recommendedName>
        <fullName evidence="4">Cbb3-type cytochrome c oxidase subunit 3</fullName>
    </recommendedName>
</protein>
<keyword evidence="1" id="KW-0472">Membrane</keyword>
<dbReference type="CDD" id="cd01324">
    <property type="entry name" value="cbb3_Oxidase_CcoQ"/>
    <property type="match status" value="1"/>
</dbReference>
<name>A0A917L1J4_9PROT</name>
<organism evidence="2 3">
    <name type="scientific">Neoroseomonas lacus</name>
    <dbReference type="NCBI Taxonomy" id="287609"/>
    <lineage>
        <taxon>Bacteria</taxon>
        <taxon>Pseudomonadati</taxon>
        <taxon>Pseudomonadota</taxon>
        <taxon>Alphaproteobacteria</taxon>
        <taxon>Acetobacterales</taxon>
        <taxon>Acetobacteraceae</taxon>
        <taxon>Neoroseomonas</taxon>
    </lineage>
</organism>
<evidence type="ECO:0000313" key="3">
    <source>
        <dbReference type="Proteomes" id="UP000661507"/>
    </source>
</evidence>
<sequence>MTHDTLVFIAKTFGLIWMMGFFAVVVVLAYRPSRKAAHERIGRSILIDSGRPEHGP</sequence>
<evidence type="ECO:0000313" key="2">
    <source>
        <dbReference type="EMBL" id="GGJ40305.1"/>
    </source>
</evidence>
<keyword evidence="1" id="KW-1133">Transmembrane helix</keyword>
<evidence type="ECO:0000256" key="1">
    <source>
        <dbReference type="SAM" id="Phobius"/>
    </source>
</evidence>
<gene>
    <name evidence="2" type="ORF">GCM10011320_54940</name>
</gene>
<feature type="transmembrane region" description="Helical" evidence="1">
    <location>
        <begin position="6"/>
        <end position="30"/>
    </location>
</feature>
<reference evidence="2" key="2">
    <citation type="submission" date="2020-09" db="EMBL/GenBank/DDBJ databases">
        <authorList>
            <person name="Sun Q."/>
            <person name="Zhou Y."/>
        </authorList>
    </citation>
    <scope>NUCLEOTIDE SEQUENCE</scope>
    <source>
        <strain evidence="2">CGMCC 1.3617</strain>
    </source>
</reference>
<comment type="caution">
    <text evidence="2">The sequence shown here is derived from an EMBL/GenBank/DDBJ whole genome shotgun (WGS) entry which is preliminary data.</text>
</comment>
<dbReference type="AlphaFoldDB" id="A0A917L1J4"/>
<keyword evidence="3" id="KW-1185">Reference proteome</keyword>
<accession>A0A917L1J4</accession>
<proteinExistence type="predicted"/>
<dbReference type="EMBL" id="BMKW01000019">
    <property type="protein sequence ID" value="GGJ40305.1"/>
    <property type="molecule type" value="Genomic_DNA"/>
</dbReference>
<reference evidence="2" key="1">
    <citation type="journal article" date="2014" name="Int. J. Syst. Evol. Microbiol.">
        <title>Complete genome sequence of Corynebacterium casei LMG S-19264T (=DSM 44701T), isolated from a smear-ripened cheese.</title>
        <authorList>
            <consortium name="US DOE Joint Genome Institute (JGI-PGF)"/>
            <person name="Walter F."/>
            <person name="Albersmeier A."/>
            <person name="Kalinowski J."/>
            <person name="Ruckert C."/>
        </authorList>
    </citation>
    <scope>NUCLEOTIDE SEQUENCE</scope>
    <source>
        <strain evidence="2">CGMCC 1.3617</strain>
    </source>
</reference>